<dbReference type="SMART" id="SM00715">
    <property type="entry name" value="LA"/>
    <property type="match status" value="1"/>
</dbReference>
<accession>A0A0L0HVL2</accession>
<dbReference type="PROSITE" id="PS50961">
    <property type="entry name" value="HTH_LA"/>
    <property type="match status" value="1"/>
</dbReference>
<dbReference type="VEuPathDB" id="FungiDB:SPPG_00615"/>
<dbReference type="Proteomes" id="UP000053201">
    <property type="component" value="Unassembled WGS sequence"/>
</dbReference>
<dbReference type="SMART" id="SM00360">
    <property type="entry name" value="RRM"/>
    <property type="match status" value="2"/>
</dbReference>
<dbReference type="EMBL" id="KQ257450">
    <property type="protein sequence ID" value="KND04924.1"/>
    <property type="molecule type" value="Genomic_DNA"/>
</dbReference>
<feature type="compositionally biased region" description="Basic and acidic residues" evidence="3">
    <location>
        <begin position="349"/>
        <end position="361"/>
    </location>
</feature>
<dbReference type="Pfam" id="PF08777">
    <property type="entry name" value="RRM_3"/>
    <property type="match status" value="1"/>
</dbReference>
<dbReference type="InterPro" id="IPR012677">
    <property type="entry name" value="Nucleotide-bd_a/b_plait_sf"/>
</dbReference>
<feature type="compositionally biased region" description="Acidic residues" evidence="3">
    <location>
        <begin position="331"/>
        <end position="348"/>
    </location>
</feature>
<dbReference type="RefSeq" id="XP_016612963.1">
    <property type="nucleotide sequence ID" value="XM_016748944.1"/>
</dbReference>
<dbReference type="SUPFAM" id="SSF46785">
    <property type="entry name" value="Winged helix' DNA-binding domain"/>
    <property type="match status" value="1"/>
</dbReference>
<dbReference type="eggNOG" id="KOG0118">
    <property type="taxonomic scope" value="Eukaryota"/>
</dbReference>
<dbReference type="CDD" id="cd00590">
    <property type="entry name" value="RRM_SF"/>
    <property type="match status" value="1"/>
</dbReference>
<keyword evidence="8" id="KW-1185">Reference proteome</keyword>
<dbReference type="InterPro" id="IPR035979">
    <property type="entry name" value="RBD_domain_sf"/>
</dbReference>
<evidence type="ECO:0000313" key="7">
    <source>
        <dbReference type="EMBL" id="KND04924.1"/>
    </source>
</evidence>
<dbReference type="Pfam" id="PF00076">
    <property type="entry name" value="RRM_1"/>
    <property type="match status" value="1"/>
</dbReference>
<keyword evidence="1 2" id="KW-0694">RNA-binding</keyword>
<feature type="compositionally biased region" description="Basic and acidic residues" evidence="3">
    <location>
        <begin position="464"/>
        <end position="486"/>
    </location>
</feature>
<dbReference type="PANTHER" id="PTHR22792">
    <property type="entry name" value="LUPUS LA PROTEIN-RELATED"/>
    <property type="match status" value="1"/>
</dbReference>
<sequence length="507" mass="57866">MAAPIIPAFQSVEKQVADKMLYYLSDEVLSYDIQIVEAITSNEGNWIPLEIFTQSRLRITKDDAVVANAVRTFAKELEVSEDGKMVRRRIPLPDYAEIDTRTVYIERLPPRATERHITDLFYPFGRVQRVIFSKMYGDESKHAGFAFAIFEKASDAARAVDAIGGRFRKMLPDVDLKSFTEEEVNLGGLGEVRVMSKTQWRALTNEYAALLKRRKEELFNVIQGQMGTHEKAEYQSRIVAKFSGAHKSTTPKVLKRLFEMIAPVSFIDLNRNQGSGHVRFKTSHGARLAFVFFSREYIAQTHKDDLGTLLPRQTKKNNQEKRQQAATEASEWGEWDDEAMEEMVSENADEAREKEDEEKPPKWPNIQLEILTGQAEVAYWNLISQRQQQKEWHQRHEKTGDTTPHSTSDGIAKTHAPAVARRHVKFARSDDEDESEERNLETSTATHTPTTHLRFADSDEEDNPKDASGKVEEELGARGEKRKLDEADGLMAGIELIDANKRPRQNK</sequence>
<feature type="region of interest" description="Disordered" evidence="3">
    <location>
        <begin position="309"/>
        <end position="365"/>
    </location>
</feature>
<dbReference type="GO" id="GO:0003723">
    <property type="term" value="F:RNA binding"/>
    <property type="evidence" value="ECO:0007669"/>
    <property type="project" value="UniProtKB-UniRule"/>
</dbReference>
<dbReference type="PROSITE" id="PS51939">
    <property type="entry name" value="XRRM"/>
    <property type="match status" value="1"/>
</dbReference>
<dbReference type="InterPro" id="IPR006630">
    <property type="entry name" value="La_HTH"/>
</dbReference>
<feature type="compositionally biased region" description="Low complexity" evidence="3">
    <location>
        <begin position="442"/>
        <end position="451"/>
    </location>
</feature>
<feature type="domain" description="XRRM" evidence="6">
    <location>
        <begin position="233"/>
        <end position="413"/>
    </location>
</feature>
<feature type="domain" description="HTH La-type RNA-binding" evidence="5">
    <location>
        <begin position="6"/>
        <end position="96"/>
    </location>
</feature>
<evidence type="ECO:0000259" key="5">
    <source>
        <dbReference type="PROSITE" id="PS50961"/>
    </source>
</evidence>
<dbReference type="OrthoDB" id="439993at2759"/>
<dbReference type="InterPro" id="IPR000504">
    <property type="entry name" value="RRM_dom"/>
</dbReference>
<name>A0A0L0HVL2_SPIPD</name>
<dbReference type="GO" id="GO:1990904">
    <property type="term" value="C:ribonucleoprotein complex"/>
    <property type="evidence" value="ECO:0007669"/>
    <property type="project" value="UniProtKB-UniRule"/>
</dbReference>
<reference evidence="7 8" key="1">
    <citation type="submission" date="2009-08" db="EMBL/GenBank/DDBJ databases">
        <title>The Genome Sequence of Spizellomyces punctatus strain DAOM BR117.</title>
        <authorList>
            <consortium name="The Broad Institute Genome Sequencing Platform"/>
            <person name="Russ C."/>
            <person name="Cuomo C."/>
            <person name="Shea T."/>
            <person name="Young S.K."/>
            <person name="Zeng Q."/>
            <person name="Koehrsen M."/>
            <person name="Haas B."/>
            <person name="Borodovsky M."/>
            <person name="Guigo R."/>
            <person name="Alvarado L."/>
            <person name="Berlin A."/>
            <person name="Bochicchio J."/>
            <person name="Borenstein D."/>
            <person name="Chapman S."/>
            <person name="Chen Z."/>
            <person name="Engels R."/>
            <person name="Freedman E."/>
            <person name="Gellesch M."/>
            <person name="Goldberg J."/>
            <person name="Griggs A."/>
            <person name="Gujja S."/>
            <person name="Heiman D."/>
            <person name="Hepburn T."/>
            <person name="Howarth C."/>
            <person name="Jen D."/>
            <person name="Larson L."/>
            <person name="Lewis B."/>
            <person name="Mehta T."/>
            <person name="Park D."/>
            <person name="Pearson M."/>
            <person name="Roberts A."/>
            <person name="Saif S."/>
            <person name="Shenoy N."/>
            <person name="Sisk P."/>
            <person name="Stolte C."/>
            <person name="Sykes S."/>
            <person name="Thomson T."/>
            <person name="Walk T."/>
            <person name="White J."/>
            <person name="Yandava C."/>
            <person name="Burger G."/>
            <person name="Gray M.W."/>
            <person name="Holland P.W.H."/>
            <person name="King N."/>
            <person name="Lang F.B.F."/>
            <person name="Roger A.J."/>
            <person name="Ruiz-Trillo I."/>
            <person name="Lander E."/>
            <person name="Nusbaum C."/>
        </authorList>
    </citation>
    <scope>NUCLEOTIDE SEQUENCE [LARGE SCALE GENOMIC DNA]</scope>
    <source>
        <strain evidence="7 8">DAOM BR117</strain>
    </source>
</reference>
<evidence type="ECO:0000256" key="1">
    <source>
        <dbReference type="ARBA" id="ARBA00022884"/>
    </source>
</evidence>
<evidence type="ECO:0000313" key="8">
    <source>
        <dbReference type="Proteomes" id="UP000053201"/>
    </source>
</evidence>
<evidence type="ECO:0000259" key="4">
    <source>
        <dbReference type="PROSITE" id="PS50102"/>
    </source>
</evidence>
<evidence type="ECO:0000259" key="6">
    <source>
        <dbReference type="PROSITE" id="PS51939"/>
    </source>
</evidence>
<dbReference type="STRING" id="645134.A0A0L0HVL2"/>
<dbReference type="InterPro" id="IPR036390">
    <property type="entry name" value="WH_DNA-bd_sf"/>
</dbReference>
<dbReference type="InterPro" id="IPR045180">
    <property type="entry name" value="La_dom_prot"/>
</dbReference>
<dbReference type="SUPFAM" id="SSF54928">
    <property type="entry name" value="RNA-binding domain, RBD"/>
    <property type="match status" value="2"/>
</dbReference>
<evidence type="ECO:0008006" key="9">
    <source>
        <dbReference type="Google" id="ProtNLM"/>
    </source>
</evidence>
<dbReference type="AlphaFoldDB" id="A0A0L0HVL2"/>
<dbReference type="OMA" id="PPRTHIK"/>
<proteinExistence type="predicted"/>
<evidence type="ECO:0000256" key="3">
    <source>
        <dbReference type="SAM" id="MobiDB-lite"/>
    </source>
</evidence>
<dbReference type="InterPro" id="IPR014886">
    <property type="entry name" value="La_xRRM"/>
</dbReference>
<feature type="compositionally biased region" description="Basic and acidic residues" evidence="3">
    <location>
        <begin position="389"/>
        <end position="400"/>
    </location>
</feature>
<evidence type="ECO:0000256" key="2">
    <source>
        <dbReference type="PROSITE-ProRule" id="PRU00332"/>
    </source>
</evidence>
<dbReference type="InParanoid" id="A0A0L0HVL2"/>
<dbReference type="InterPro" id="IPR036388">
    <property type="entry name" value="WH-like_DNA-bd_sf"/>
</dbReference>
<feature type="region of interest" description="Disordered" evidence="3">
    <location>
        <begin position="389"/>
        <end position="507"/>
    </location>
</feature>
<organism evidence="7 8">
    <name type="scientific">Spizellomyces punctatus (strain DAOM BR117)</name>
    <dbReference type="NCBI Taxonomy" id="645134"/>
    <lineage>
        <taxon>Eukaryota</taxon>
        <taxon>Fungi</taxon>
        <taxon>Fungi incertae sedis</taxon>
        <taxon>Chytridiomycota</taxon>
        <taxon>Chytridiomycota incertae sedis</taxon>
        <taxon>Chytridiomycetes</taxon>
        <taxon>Spizellomycetales</taxon>
        <taxon>Spizellomycetaceae</taxon>
        <taxon>Spizellomyces</taxon>
    </lineage>
</organism>
<dbReference type="Gene3D" id="3.30.70.330">
    <property type="match status" value="2"/>
</dbReference>
<protein>
    <recommendedName>
        <fullName evidence="9">La-related protein 7</fullName>
    </recommendedName>
</protein>
<dbReference type="PROSITE" id="PS50102">
    <property type="entry name" value="RRM"/>
    <property type="match status" value="1"/>
</dbReference>
<feature type="domain" description="RRM" evidence="4">
    <location>
        <begin position="101"/>
        <end position="170"/>
    </location>
</feature>
<dbReference type="GeneID" id="27684333"/>
<gene>
    <name evidence="7" type="ORF">SPPG_00615</name>
</gene>
<dbReference type="Gene3D" id="1.10.10.10">
    <property type="entry name" value="Winged helix-like DNA-binding domain superfamily/Winged helix DNA-binding domain"/>
    <property type="match status" value="1"/>
</dbReference>